<dbReference type="GO" id="GO:0003677">
    <property type="term" value="F:DNA binding"/>
    <property type="evidence" value="ECO:0007669"/>
    <property type="project" value="UniProtKB-UniRule"/>
</dbReference>
<dbReference type="Proteomes" id="UP000006177">
    <property type="component" value="Chromosome"/>
</dbReference>
<evidence type="ECO:0000256" key="4">
    <source>
        <dbReference type="ARBA" id="ARBA00023125"/>
    </source>
</evidence>
<dbReference type="PANTHER" id="PTHR33217">
    <property type="entry name" value="TRANSPOSASE FOR INSERTION SEQUENCE ELEMENT IS1081"/>
    <property type="match status" value="1"/>
</dbReference>
<keyword evidence="3 6" id="KW-0815">Transposition</keyword>
<evidence type="ECO:0000256" key="6">
    <source>
        <dbReference type="RuleBase" id="RU365089"/>
    </source>
</evidence>
<dbReference type="PATRIC" id="fig|1048260.3.peg.1454"/>
<dbReference type="EMBL" id="CP002919">
    <property type="protein sequence ID" value="AFS53566.1"/>
    <property type="molecule type" value="Genomic_DNA"/>
</dbReference>
<dbReference type="GO" id="GO:0006313">
    <property type="term" value="P:DNA transposition"/>
    <property type="evidence" value="ECO:0007669"/>
    <property type="project" value="UniProtKB-UniRule"/>
</dbReference>
<dbReference type="GO" id="GO:0004803">
    <property type="term" value="F:transposase activity"/>
    <property type="evidence" value="ECO:0007669"/>
    <property type="project" value="UniProtKB-UniRule"/>
</dbReference>
<keyword evidence="5 6" id="KW-0233">DNA recombination</keyword>
<dbReference type="InterPro" id="IPR001207">
    <property type="entry name" value="Transposase_mutator"/>
</dbReference>
<keyword evidence="4 6" id="KW-0238">DNA-binding</keyword>
<comment type="similarity">
    <text evidence="2 6">Belongs to the transposase mutator family.</text>
</comment>
<dbReference type="KEGG" id="lfi:LFML04_1341"/>
<evidence type="ECO:0000256" key="3">
    <source>
        <dbReference type="ARBA" id="ARBA00022578"/>
    </source>
</evidence>
<reference evidence="7 8" key="1">
    <citation type="journal article" date="2011" name="J. Microbiol.">
        <title>Complete genome of Leptospirillum ferriphilum ML-04 provides insight into its physiology and environmental adaptation.</title>
        <authorList>
            <person name="Mi S."/>
            <person name="Song J."/>
            <person name="Lin J."/>
            <person name="Che Y."/>
            <person name="Zheng H."/>
            <person name="Lin J."/>
        </authorList>
    </citation>
    <scope>NUCLEOTIDE SEQUENCE [LARGE SCALE GENOMIC DNA]</scope>
    <source>
        <strain evidence="7 8">ML-04</strain>
    </source>
</reference>
<gene>
    <name evidence="7" type="ordered locus">LFML04_1341</name>
</gene>
<dbReference type="Pfam" id="PF00872">
    <property type="entry name" value="Transposase_mut"/>
    <property type="match status" value="1"/>
</dbReference>
<protein>
    <recommendedName>
        <fullName evidence="6">Mutator family transposase</fullName>
    </recommendedName>
</protein>
<evidence type="ECO:0000313" key="7">
    <source>
        <dbReference type="EMBL" id="AFS53566.1"/>
    </source>
</evidence>
<dbReference type="PANTHER" id="PTHR33217:SF7">
    <property type="entry name" value="TRANSPOSASE FOR INSERTION SEQUENCE ELEMENT IS1081"/>
    <property type="match status" value="1"/>
</dbReference>
<organism evidence="7 8">
    <name type="scientific">Leptospirillum ferriphilum (strain ML-04)</name>
    <dbReference type="NCBI Taxonomy" id="1048260"/>
    <lineage>
        <taxon>Bacteria</taxon>
        <taxon>Pseudomonadati</taxon>
        <taxon>Nitrospirota</taxon>
        <taxon>Nitrospiria</taxon>
        <taxon>Nitrospirales</taxon>
        <taxon>Nitrospiraceae</taxon>
        <taxon>Leptospirillum</taxon>
    </lineage>
</organism>
<comment type="function">
    <text evidence="1 6">Required for the transposition of the insertion element.</text>
</comment>
<evidence type="ECO:0000256" key="5">
    <source>
        <dbReference type="ARBA" id="ARBA00023172"/>
    </source>
</evidence>
<evidence type="ECO:0000256" key="1">
    <source>
        <dbReference type="ARBA" id="ARBA00002190"/>
    </source>
</evidence>
<dbReference type="STRING" id="1048260.LFML04_1341"/>
<name>J9ZBK4_LEPFM</name>
<dbReference type="HOGENOM" id="CLU_036805_10_3_0"/>
<sequence length="174" mass="19190">MNLRVPQTRDGSFSTDLFKRYQRFEQALVLSMMEMVLQGGSTRKVANITGELFGTRFSTSTVSQLSPGFSARVGPWRNRKLSGPSPFVLIDTLVIRVRKDESVAPMAALIATGVSAEGYRAILGLTLGDSENEASWKTMLEDLKRRGLSGADLIVSDDHKGLKKAAWKHFQGVR</sequence>
<evidence type="ECO:0000256" key="2">
    <source>
        <dbReference type="ARBA" id="ARBA00010961"/>
    </source>
</evidence>
<dbReference type="AlphaFoldDB" id="J9ZBK4"/>
<proteinExistence type="inferred from homology"/>
<keyword evidence="6" id="KW-0814">Transposable element</keyword>
<evidence type="ECO:0000313" key="8">
    <source>
        <dbReference type="Proteomes" id="UP000006177"/>
    </source>
</evidence>
<accession>J9ZBK4</accession>